<dbReference type="SUPFAM" id="SSF54211">
    <property type="entry name" value="Ribosomal protein S5 domain 2-like"/>
    <property type="match status" value="1"/>
</dbReference>
<dbReference type="PROSITE" id="PS00910">
    <property type="entry name" value="UPF0029"/>
    <property type="match status" value="1"/>
</dbReference>
<dbReference type="InterPro" id="IPR035647">
    <property type="entry name" value="EFG_III/V"/>
</dbReference>
<accession>A0A0R1GXE1</accession>
<evidence type="ECO:0000256" key="1">
    <source>
        <dbReference type="ARBA" id="ARBA00007665"/>
    </source>
</evidence>
<protein>
    <recommendedName>
        <fullName evidence="6">YigZ family protein</fullName>
    </recommendedName>
</protein>
<dbReference type="Pfam" id="PF01205">
    <property type="entry name" value="Impact_N"/>
    <property type="match status" value="1"/>
</dbReference>
<dbReference type="NCBIfam" id="TIGR00257">
    <property type="entry name" value="IMPACT_YIGZ"/>
    <property type="match status" value="1"/>
</dbReference>
<evidence type="ECO:0000313" key="5">
    <source>
        <dbReference type="Proteomes" id="UP000050909"/>
    </source>
</evidence>
<dbReference type="InterPro" id="IPR015796">
    <property type="entry name" value="Impact_YigZ-like"/>
</dbReference>
<sequence>MQKYLTIKETGTYEQIINKSRFIATFSRIENEKQAQEFIKEVRQIHRSATHNCSAYVLGEHDEVQRAHDDGEPAGTAGVPMLEALKLMQLKNVAVVVTRYFGGIKLGAGGLIRAYNGTVSTGAKEIGIVLRSRQTALKFTISYDQLGNIDYYLKAHNIAIAHQDYGVAVDFEIFVDPLEVEPVQNDLSELLRGQVEFTVGEPRFVETLIGRSMQNKKDN</sequence>
<name>A0A0R1GXE1_9LACO</name>
<dbReference type="AlphaFoldDB" id="A0A0R1GXE1"/>
<dbReference type="Gene3D" id="3.30.70.240">
    <property type="match status" value="1"/>
</dbReference>
<evidence type="ECO:0000259" key="3">
    <source>
        <dbReference type="Pfam" id="PF09186"/>
    </source>
</evidence>
<comment type="caution">
    <text evidence="4">The sequence shown here is derived from an EMBL/GenBank/DDBJ whole genome shotgun (WGS) entry which is preliminary data.</text>
</comment>
<dbReference type="GO" id="GO:0005737">
    <property type="term" value="C:cytoplasm"/>
    <property type="evidence" value="ECO:0007669"/>
    <property type="project" value="TreeGrafter"/>
</dbReference>
<keyword evidence="5" id="KW-1185">Reference proteome</keyword>
<dbReference type="InterPro" id="IPR001498">
    <property type="entry name" value="Impact_N"/>
</dbReference>
<dbReference type="Pfam" id="PF09186">
    <property type="entry name" value="DUF1949"/>
    <property type="match status" value="1"/>
</dbReference>
<organism evidence="4 5">
    <name type="scientific">Amylolactobacillus amylotrophicus DSM 20534</name>
    <dbReference type="NCBI Taxonomy" id="1423722"/>
    <lineage>
        <taxon>Bacteria</taxon>
        <taxon>Bacillati</taxon>
        <taxon>Bacillota</taxon>
        <taxon>Bacilli</taxon>
        <taxon>Lactobacillales</taxon>
        <taxon>Lactobacillaceae</taxon>
        <taxon>Amylolactobacillus</taxon>
    </lineage>
</organism>
<feature type="domain" description="UPF0029" evidence="3">
    <location>
        <begin position="140"/>
        <end position="194"/>
    </location>
</feature>
<evidence type="ECO:0000313" key="4">
    <source>
        <dbReference type="EMBL" id="KRK38805.1"/>
    </source>
</evidence>
<dbReference type="GO" id="GO:0006446">
    <property type="term" value="P:regulation of translational initiation"/>
    <property type="evidence" value="ECO:0007669"/>
    <property type="project" value="TreeGrafter"/>
</dbReference>
<dbReference type="RefSeq" id="WP_056945966.1">
    <property type="nucleotide sequence ID" value="NZ_AZCV01000001.1"/>
</dbReference>
<dbReference type="InterPro" id="IPR023582">
    <property type="entry name" value="Impact"/>
</dbReference>
<dbReference type="InterPro" id="IPR015269">
    <property type="entry name" value="UPF0029_Impact_C"/>
</dbReference>
<dbReference type="Proteomes" id="UP000050909">
    <property type="component" value="Unassembled WGS sequence"/>
</dbReference>
<evidence type="ECO:0000259" key="2">
    <source>
        <dbReference type="Pfam" id="PF01205"/>
    </source>
</evidence>
<dbReference type="EMBL" id="AZCV01000001">
    <property type="protein sequence ID" value="KRK38805.1"/>
    <property type="molecule type" value="Genomic_DNA"/>
</dbReference>
<evidence type="ECO:0008006" key="6">
    <source>
        <dbReference type="Google" id="ProtNLM"/>
    </source>
</evidence>
<dbReference type="InterPro" id="IPR020569">
    <property type="entry name" value="UPF0029_Impact_CS"/>
</dbReference>
<dbReference type="Gene3D" id="3.30.230.30">
    <property type="entry name" value="Impact, N-terminal domain"/>
    <property type="match status" value="1"/>
</dbReference>
<dbReference type="PATRIC" id="fig|1423722.3.peg.506"/>
<dbReference type="SUPFAM" id="SSF54980">
    <property type="entry name" value="EF-G C-terminal domain-like"/>
    <property type="match status" value="1"/>
</dbReference>
<feature type="domain" description="Impact N-terminal" evidence="2">
    <location>
        <begin position="19"/>
        <end position="120"/>
    </location>
</feature>
<gene>
    <name evidence="4" type="ORF">FC62_GL000497</name>
</gene>
<reference evidence="4 5" key="1">
    <citation type="journal article" date="2015" name="Genome Announc.">
        <title>Expanding the biotechnology potential of lactobacilli through comparative genomics of 213 strains and associated genera.</title>
        <authorList>
            <person name="Sun Z."/>
            <person name="Harris H.M."/>
            <person name="McCann A."/>
            <person name="Guo C."/>
            <person name="Argimon S."/>
            <person name="Zhang W."/>
            <person name="Yang X."/>
            <person name="Jeffery I.B."/>
            <person name="Cooney J.C."/>
            <person name="Kagawa T.F."/>
            <person name="Liu W."/>
            <person name="Song Y."/>
            <person name="Salvetti E."/>
            <person name="Wrobel A."/>
            <person name="Rasinkangas P."/>
            <person name="Parkhill J."/>
            <person name="Rea M.C."/>
            <person name="O'Sullivan O."/>
            <person name="Ritari J."/>
            <person name="Douillard F.P."/>
            <person name="Paul Ross R."/>
            <person name="Yang R."/>
            <person name="Briner A.E."/>
            <person name="Felis G.E."/>
            <person name="de Vos W.M."/>
            <person name="Barrangou R."/>
            <person name="Klaenhammer T.R."/>
            <person name="Caufield P.W."/>
            <person name="Cui Y."/>
            <person name="Zhang H."/>
            <person name="O'Toole P.W."/>
        </authorList>
    </citation>
    <scope>NUCLEOTIDE SEQUENCE [LARGE SCALE GENOMIC DNA]</scope>
    <source>
        <strain evidence="4 5">DSM 20534</strain>
    </source>
</reference>
<dbReference type="PANTHER" id="PTHR16301:SF20">
    <property type="entry name" value="IMPACT FAMILY MEMBER YIGZ"/>
    <property type="match status" value="1"/>
</dbReference>
<dbReference type="InterPro" id="IPR020568">
    <property type="entry name" value="Ribosomal_Su5_D2-typ_SF"/>
</dbReference>
<dbReference type="PANTHER" id="PTHR16301">
    <property type="entry name" value="IMPACT-RELATED"/>
    <property type="match status" value="1"/>
</dbReference>
<comment type="similarity">
    <text evidence="1">Belongs to the IMPACT family.</text>
</comment>
<dbReference type="InterPro" id="IPR036956">
    <property type="entry name" value="Impact_N_sf"/>
</dbReference>
<proteinExistence type="inferred from homology"/>